<gene>
    <name evidence="1" type="primary">Nfu_g_1_003987</name>
</gene>
<name>A0A1A8IWU6_NOTKU</name>
<organism evidence="1">
    <name type="scientific">Nothobranchius kuhntae</name>
    <name type="common">Beira killifish</name>
    <dbReference type="NCBI Taxonomy" id="321403"/>
    <lineage>
        <taxon>Eukaryota</taxon>
        <taxon>Metazoa</taxon>
        <taxon>Chordata</taxon>
        <taxon>Craniata</taxon>
        <taxon>Vertebrata</taxon>
        <taxon>Euteleostomi</taxon>
        <taxon>Actinopterygii</taxon>
        <taxon>Neopterygii</taxon>
        <taxon>Teleostei</taxon>
        <taxon>Neoteleostei</taxon>
        <taxon>Acanthomorphata</taxon>
        <taxon>Ovalentaria</taxon>
        <taxon>Atherinomorphae</taxon>
        <taxon>Cyprinodontiformes</taxon>
        <taxon>Nothobranchiidae</taxon>
        <taxon>Nothobranchius</taxon>
    </lineage>
</organism>
<proteinExistence type="predicted"/>
<sequence>WRLLDTHRFAAWIPTPLCRPALHRAHAPSPLPRPRPLSTLPPGNLQFATGYHPGSTPLHIHPELSHFAASWFTLRWITSAPSVLLIIKEIKLLFIFYLDLSLILYVLG</sequence>
<protein>
    <submittedName>
        <fullName evidence="1">Uncharacterized protein</fullName>
    </submittedName>
</protein>
<dbReference type="EMBL" id="HAED01015394">
    <property type="protein sequence ID" value="SBR01839.1"/>
    <property type="molecule type" value="Transcribed_RNA"/>
</dbReference>
<accession>A0A1A8IWU6</accession>
<feature type="non-terminal residue" evidence="1">
    <location>
        <position position="1"/>
    </location>
</feature>
<evidence type="ECO:0000313" key="1">
    <source>
        <dbReference type="EMBL" id="SBR01839.1"/>
    </source>
</evidence>
<dbReference type="AlphaFoldDB" id="A0A1A8IWU6"/>
<reference evidence="1" key="1">
    <citation type="submission" date="2016-05" db="EMBL/GenBank/DDBJ databases">
        <authorList>
            <person name="Lavstsen T."/>
            <person name="Jespersen J.S."/>
        </authorList>
    </citation>
    <scope>NUCLEOTIDE SEQUENCE</scope>
    <source>
        <tissue evidence="1">Brain</tissue>
    </source>
</reference>
<reference evidence="1" key="2">
    <citation type="submission" date="2016-06" db="EMBL/GenBank/DDBJ databases">
        <title>The genome of a short-lived fish provides insights into sex chromosome evolution and the genetic control of aging.</title>
        <authorList>
            <person name="Reichwald K."/>
            <person name="Felder M."/>
            <person name="Petzold A."/>
            <person name="Koch P."/>
            <person name="Groth M."/>
            <person name="Platzer M."/>
        </authorList>
    </citation>
    <scope>NUCLEOTIDE SEQUENCE</scope>
    <source>
        <tissue evidence="1">Brain</tissue>
    </source>
</reference>